<gene>
    <name evidence="1" type="ORF">S01H4_16015</name>
</gene>
<protein>
    <submittedName>
        <fullName evidence="1">Uncharacterized protein</fullName>
    </submittedName>
</protein>
<dbReference type="EMBL" id="BART01007015">
    <property type="protein sequence ID" value="GAG72537.1"/>
    <property type="molecule type" value="Genomic_DNA"/>
</dbReference>
<proteinExistence type="predicted"/>
<comment type="caution">
    <text evidence="1">The sequence shown here is derived from an EMBL/GenBank/DDBJ whole genome shotgun (WGS) entry which is preliminary data.</text>
</comment>
<accession>X1ATD1</accession>
<name>X1ATD1_9ZZZZ</name>
<organism evidence="1">
    <name type="scientific">marine sediment metagenome</name>
    <dbReference type="NCBI Taxonomy" id="412755"/>
    <lineage>
        <taxon>unclassified sequences</taxon>
        <taxon>metagenomes</taxon>
        <taxon>ecological metagenomes</taxon>
    </lineage>
</organism>
<sequence length="62" mass="6690">MCNVLGVMITFVEIAGIFALASAQALIHAIFPECFTTSTTQHVTHIQKLLETSGCHVQSSEI</sequence>
<reference evidence="1" key="1">
    <citation type="journal article" date="2014" name="Front. Microbiol.">
        <title>High frequency of phylogenetically diverse reductive dehalogenase-homologous genes in deep subseafloor sedimentary metagenomes.</title>
        <authorList>
            <person name="Kawai M."/>
            <person name="Futagami T."/>
            <person name="Toyoda A."/>
            <person name="Takaki Y."/>
            <person name="Nishi S."/>
            <person name="Hori S."/>
            <person name="Arai W."/>
            <person name="Tsubouchi T."/>
            <person name="Morono Y."/>
            <person name="Uchiyama I."/>
            <person name="Ito T."/>
            <person name="Fujiyama A."/>
            <person name="Inagaki F."/>
            <person name="Takami H."/>
        </authorList>
    </citation>
    <scope>NUCLEOTIDE SEQUENCE</scope>
    <source>
        <strain evidence="1">Expedition CK06-06</strain>
    </source>
</reference>
<evidence type="ECO:0000313" key="1">
    <source>
        <dbReference type="EMBL" id="GAG72537.1"/>
    </source>
</evidence>
<dbReference type="AlphaFoldDB" id="X1ATD1"/>